<feature type="compositionally biased region" description="Polar residues" evidence="1">
    <location>
        <begin position="88"/>
        <end position="101"/>
    </location>
</feature>
<sequence>MVRSSYSLQERQHSKRRDEAFGADYCLNAFNSIHSTSFVKSQKIHEQIEVGGSLITEMSVTGKSSSNWEFNRRRRANEPLGPLKEPANQLTNPQLHSLSIQ</sequence>
<comment type="caution">
    <text evidence="2">The sequence shown here is derived from an EMBL/GenBank/DDBJ whole genome shotgun (WGS) entry which is preliminary data.</text>
</comment>
<reference evidence="2" key="1">
    <citation type="submission" date="2021-06" db="EMBL/GenBank/DDBJ databases">
        <title>Parelaphostrongylus tenuis whole genome reference sequence.</title>
        <authorList>
            <person name="Garwood T.J."/>
            <person name="Larsen P.A."/>
            <person name="Fountain-Jones N.M."/>
            <person name="Garbe J.R."/>
            <person name="Macchietto M.G."/>
            <person name="Kania S.A."/>
            <person name="Gerhold R.W."/>
            <person name="Richards J.E."/>
            <person name="Wolf T.M."/>
        </authorList>
    </citation>
    <scope>NUCLEOTIDE SEQUENCE</scope>
    <source>
        <strain evidence="2">MNPRO001-30</strain>
        <tissue evidence="2">Meninges</tissue>
    </source>
</reference>
<dbReference type="EMBL" id="JAHQIW010007125">
    <property type="protein sequence ID" value="KAJ1372310.1"/>
    <property type="molecule type" value="Genomic_DNA"/>
</dbReference>
<evidence type="ECO:0000256" key="1">
    <source>
        <dbReference type="SAM" id="MobiDB-lite"/>
    </source>
</evidence>
<keyword evidence="3" id="KW-1185">Reference proteome</keyword>
<gene>
    <name evidence="2" type="ORF">KIN20_034440</name>
</gene>
<accession>A0AAD5R9P7</accession>
<feature type="region of interest" description="Disordered" evidence="1">
    <location>
        <begin position="61"/>
        <end position="101"/>
    </location>
</feature>
<name>A0AAD5R9P7_PARTN</name>
<protein>
    <submittedName>
        <fullName evidence="2">Uncharacterized protein</fullName>
    </submittedName>
</protein>
<dbReference type="AlphaFoldDB" id="A0AAD5R9P7"/>
<evidence type="ECO:0000313" key="2">
    <source>
        <dbReference type="EMBL" id="KAJ1372310.1"/>
    </source>
</evidence>
<organism evidence="2 3">
    <name type="scientific">Parelaphostrongylus tenuis</name>
    <name type="common">Meningeal worm</name>
    <dbReference type="NCBI Taxonomy" id="148309"/>
    <lineage>
        <taxon>Eukaryota</taxon>
        <taxon>Metazoa</taxon>
        <taxon>Ecdysozoa</taxon>
        <taxon>Nematoda</taxon>
        <taxon>Chromadorea</taxon>
        <taxon>Rhabditida</taxon>
        <taxon>Rhabditina</taxon>
        <taxon>Rhabditomorpha</taxon>
        <taxon>Strongyloidea</taxon>
        <taxon>Metastrongylidae</taxon>
        <taxon>Parelaphostrongylus</taxon>
    </lineage>
</organism>
<dbReference type="Proteomes" id="UP001196413">
    <property type="component" value="Unassembled WGS sequence"/>
</dbReference>
<evidence type="ECO:0000313" key="3">
    <source>
        <dbReference type="Proteomes" id="UP001196413"/>
    </source>
</evidence>
<proteinExistence type="predicted"/>